<accession>W0EC63</accession>
<dbReference type="AlphaFoldDB" id="W0EC63"/>
<feature type="signal peptide" evidence="4">
    <location>
        <begin position="1"/>
        <end position="29"/>
    </location>
</feature>
<feature type="chain" id="PRO_5004787690" description="SbsA Ig-like domain-containing protein" evidence="4">
    <location>
        <begin position="30"/>
        <end position="198"/>
    </location>
</feature>
<evidence type="ECO:0000256" key="4">
    <source>
        <dbReference type="SAM" id="SignalP"/>
    </source>
</evidence>
<dbReference type="HOGENOM" id="CLU_1376226_0_0_9"/>
<feature type="region of interest" description="Disordered" evidence="2">
    <location>
        <begin position="35"/>
        <end position="58"/>
    </location>
</feature>
<evidence type="ECO:0000256" key="3">
    <source>
        <dbReference type="SAM" id="Phobius"/>
    </source>
</evidence>
<evidence type="ECO:0000259" key="5">
    <source>
        <dbReference type="Pfam" id="PF13205"/>
    </source>
</evidence>
<dbReference type="Proteomes" id="UP000010847">
    <property type="component" value="Chromosome"/>
</dbReference>
<sequence>MIHILLKRVHLISLLTVLLCFIGASTVIAGDGNGTGTGSGGGNQNPLTLESSEPADGQKDVNLPAEIKLTFSKNVVNMTVKDKNEKAFTLSSSEGSKIPIEVIMADDQIEPEKNQEVILKPLQDLKPGTAYKVTIAPELKSKSGVSLEKETIINFVTMGTNPSPGEKTNQGNSSQGILIGIVVILGLAIGFTLYKRKH</sequence>
<reference evidence="6 7" key="1">
    <citation type="submission" date="2013-12" db="EMBL/GenBank/DDBJ databases">
        <authorList>
            <consortium name="DOE Joint Genome Institute"/>
            <person name="Smidt H."/>
            <person name="Huntemann M."/>
            <person name="Han J."/>
            <person name="Chen A."/>
            <person name="Kyrpides N."/>
            <person name="Mavromatis K."/>
            <person name="Markowitz V."/>
            <person name="Palaniappan K."/>
            <person name="Ivanova N."/>
            <person name="Schaumberg A."/>
            <person name="Pati A."/>
            <person name="Liolios K."/>
            <person name="Nordberg H.P."/>
            <person name="Cantor M.N."/>
            <person name="Hua S.X."/>
            <person name="Woyke T."/>
        </authorList>
    </citation>
    <scope>NUCLEOTIDE SEQUENCE [LARGE SCALE GENOMIC DNA]</scope>
    <source>
        <strain evidence="7">DSM 15288</strain>
    </source>
</reference>
<keyword evidence="7" id="KW-1185">Reference proteome</keyword>
<dbReference type="RefSeq" id="WP_006715181.1">
    <property type="nucleotide sequence ID" value="NZ_CP007032.1"/>
</dbReference>
<evidence type="ECO:0000256" key="1">
    <source>
        <dbReference type="ARBA" id="ARBA00022729"/>
    </source>
</evidence>
<proteinExistence type="predicted"/>
<dbReference type="OrthoDB" id="1803921at2"/>
<organism evidence="6 7">
    <name type="scientific">Desulfitobacterium metallireducens DSM 15288</name>
    <dbReference type="NCBI Taxonomy" id="871968"/>
    <lineage>
        <taxon>Bacteria</taxon>
        <taxon>Bacillati</taxon>
        <taxon>Bacillota</taxon>
        <taxon>Clostridia</taxon>
        <taxon>Eubacteriales</taxon>
        <taxon>Desulfitobacteriaceae</taxon>
        <taxon>Desulfitobacterium</taxon>
    </lineage>
</organism>
<evidence type="ECO:0000313" key="7">
    <source>
        <dbReference type="Proteomes" id="UP000010847"/>
    </source>
</evidence>
<dbReference type="Gene3D" id="2.60.40.3710">
    <property type="match status" value="1"/>
</dbReference>
<dbReference type="STRING" id="871968.DESME_04025"/>
<keyword evidence="3" id="KW-0472">Membrane</keyword>
<dbReference type="eggNOG" id="ENOG5033KBC">
    <property type="taxonomic scope" value="Bacteria"/>
</dbReference>
<dbReference type="EMBL" id="CP007032">
    <property type="protein sequence ID" value="AHF08465.1"/>
    <property type="molecule type" value="Genomic_DNA"/>
</dbReference>
<keyword evidence="3" id="KW-0812">Transmembrane</keyword>
<keyword evidence="1 4" id="KW-0732">Signal</keyword>
<keyword evidence="3" id="KW-1133">Transmembrane helix</keyword>
<dbReference type="Pfam" id="PF13205">
    <property type="entry name" value="Big_5"/>
    <property type="match status" value="1"/>
</dbReference>
<protein>
    <recommendedName>
        <fullName evidence="5">SbsA Ig-like domain-containing protein</fullName>
    </recommendedName>
</protein>
<evidence type="ECO:0000256" key="2">
    <source>
        <dbReference type="SAM" id="MobiDB-lite"/>
    </source>
</evidence>
<gene>
    <name evidence="6" type="ORF">DESME_04025</name>
</gene>
<dbReference type="KEGG" id="dmt:DESME_04025"/>
<dbReference type="InterPro" id="IPR032812">
    <property type="entry name" value="SbsA_Ig"/>
</dbReference>
<feature type="transmembrane region" description="Helical" evidence="3">
    <location>
        <begin position="176"/>
        <end position="194"/>
    </location>
</feature>
<name>W0EC63_9FIRM</name>
<evidence type="ECO:0000313" key="6">
    <source>
        <dbReference type="EMBL" id="AHF08465.1"/>
    </source>
</evidence>
<feature type="domain" description="SbsA Ig-like" evidence="5">
    <location>
        <begin position="44"/>
        <end position="157"/>
    </location>
</feature>